<name>A0AAV5M5K0_9ROSI</name>
<dbReference type="AlphaFoldDB" id="A0AAV5M5K0"/>
<proteinExistence type="predicted"/>
<comment type="caution">
    <text evidence="1">The sequence shown here is derived from an EMBL/GenBank/DDBJ whole genome shotgun (WGS) entry which is preliminary data.</text>
</comment>
<protein>
    <recommendedName>
        <fullName evidence="3">NB-ARC domain-containing protein</fullName>
    </recommendedName>
</protein>
<keyword evidence="2" id="KW-1185">Reference proteome</keyword>
<evidence type="ECO:0008006" key="3">
    <source>
        <dbReference type="Google" id="ProtNLM"/>
    </source>
</evidence>
<dbReference type="Gene3D" id="1.10.8.430">
    <property type="entry name" value="Helical domain of apoptotic protease-activating factors"/>
    <property type="match status" value="1"/>
</dbReference>
<evidence type="ECO:0000313" key="1">
    <source>
        <dbReference type="EMBL" id="GKV43812.1"/>
    </source>
</evidence>
<dbReference type="EMBL" id="BPVZ01000173">
    <property type="protein sequence ID" value="GKV43812.1"/>
    <property type="molecule type" value="Genomic_DNA"/>
</dbReference>
<evidence type="ECO:0000313" key="2">
    <source>
        <dbReference type="Proteomes" id="UP001054252"/>
    </source>
</evidence>
<reference evidence="1 2" key="1">
    <citation type="journal article" date="2021" name="Commun. Biol.">
        <title>The genome of Shorea leprosula (Dipterocarpaceae) highlights the ecological relevance of drought in aseasonal tropical rainforests.</title>
        <authorList>
            <person name="Ng K.K.S."/>
            <person name="Kobayashi M.J."/>
            <person name="Fawcett J.A."/>
            <person name="Hatakeyama M."/>
            <person name="Paape T."/>
            <person name="Ng C.H."/>
            <person name="Ang C.C."/>
            <person name="Tnah L.H."/>
            <person name="Lee C.T."/>
            <person name="Nishiyama T."/>
            <person name="Sese J."/>
            <person name="O'Brien M.J."/>
            <person name="Copetti D."/>
            <person name="Mohd Noor M.I."/>
            <person name="Ong R.C."/>
            <person name="Putra M."/>
            <person name="Sireger I.Z."/>
            <person name="Indrioko S."/>
            <person name="Kosugi Y."/>
            <person name="Izuno A."/>
            <person name="Isagi Y."/>
            <person name="Lee S.L."/>
            <person name="Shimizu K.K."/>
        </authorList>
    </citation>
    <scope>NUCLEOTIDE SEQUENCE [LARGE SCALE GENOMIC DNA]</scope>
    <source>
        <strain evidence="1">214</strain>
    </source>
</reference>
<dbReference type="Proteomes" id="UP001054252">
    <property type="component" value="Unassembled WGS sequence"/>
</dbReference>
<organism evidence="1 2">
    <name type="scientific">Rubroshorea leprosula</name>
    <dbReference type="NCBI Taxonomy" id="152421"/>
    <lineage>
        <taxon>Eukaryota</taxon>
        <taxon>Viridiplantae</taxon>
        <taxon>Streptophyta</taxon>
        <taxon>Embryophyta</taxon>
        <taxon>Tracheophyta</taxon>
        <taxon>Spermatophyta</taxon>
        <taxon>Magnoliopsida</taxon>
        <taxon>eudicotyledons</taxon>
        <taxon>Gunneridae</taxon>
        <taxon>Pentapetalae</taxon>
        <taxon>rosids</taxon>
        <taxon>malvids</taxon>
        <taxon>Malvales</taxon>
        <taxon>Dipterocarpaceae</taxon>
        <taxon>Rubroshorea</taxon>
    </lineage>
</organism>
<sequence>MVLGSSATKSISSDLEAIGQQSAKQCGGLPLVVAVTGVTLSHQDGPRVPSRI</sequence>
<dbReference type="InterPro" id="IPR042197">
    <property type="entry name" value="Apaf_helical"/>
</dbReference>
<accession>A0AAV5M5K0</accession>
<gene>
    <name evidence="1" type="ORF">SLEP1_g51064</name>
</gene>